<keyword evidence="3" id="KW-0520">NAD</keyword>
<organism evidence="7 8">
    <name type="scientific">Murinocardiopsis flavida</name>
    <dbReference type="NCBI Taxonomy" id="645275"/>
    <lineage>
        <taxon>Bacteria</taxon>
        <taxon>Bacillati</taxon>
        <taxon>Actinomycetota</taxon>
        <taxon>Actinomycetes</taxon>
        <taxon>Streptosporangiales</taxon>
        <taxon>Nocardiopsidaceae</taxon>
        <taxon>Murinocardiopsis</taxon>
    </lineage>
</organism>
<dbReference type="SUPFAM" id="SSF51735">
    <property type="entry name" value="NAD(P)-binding Rossmann-fold domains"/>
    <property type="match status" value="1"/>
</dbReference>
<dbReference type="SUPFAM" id="SSF52283">
    <property type="entry name" value="Formate/glycerate dehydrogenase catalytic domain-like"/>
    <property type="match status" value="1"/>
</dbReference>
<dbReference type="InterPro" id="IPR006139">
    <property type="entry name" value="D-isomer_2_OHA_DH_cat_dom"/>
</dbReference>
<dbReference type="EMBL" id="PYGA01000001">
    <property type="protein sequence ID" value="PSL00636.1"/>
    <property type="molecule type" value="Genomic_DNA"/>
</dbReference>
<evidence type="ECO:0000256" key="2">
    <source>
        <dbReference type="ARBA" id="ARBA00023002"/>
    </source>
</evidence>
<dbReference type="OrthoDB" id="117809at2"/>
<keyword evidence="2 4" id="KW-0560">Oxidoreductase</keyword>
<dbReference type="PANTHER" id="PTHR42789">
    <property type="entry name" value="D-ISOMER SPECIFIC 2-HYDROXYACID DEHYDROGENASE FAMILY PROTEIN (AFU_ORTHOLOGUE AFUA_6G10090)"/>
    <property type="match status" value="1"/>
</dbReference>
<evidence type="ECO:0000256" key="1">
    <source>
        <dbReference type="ARBA" id="ARBA00005854"/>
    </source>
</evidence>
<dbReference type="InterPro" id="IPR029753">
    <property type="entry name" value="D-isomer_DH_CS"/>
</dbReference>
<dbReference type="Pfam" id="PF02826">
    <property type="entry name" value="2-Hacid_dh_C"/>
    <property type="match status" value="1"/>
</dbReference>
<dbReference type="Gene3D" id="3.40.50.720">
    <property type="entry name" value="NAD(P)-binding Rossmann-like Domain"/>
    <property type="match status" value="2"/>
</dbReference>
<evidence type="ECO:0000259" key="5">
    <source>
        <dbReference type="Pfam" id="PF00389"/>
    </source>
</evidence>
<proteinExistence type="inferred from homology"/>
<dbReference type="InterPro" id="IPR050857">
    <property type="entry name" value="D-2-hydroxyacid_DH"/>
</dbReference>
<dbReference type="Proteomes" id="UP000240542">
    <property type="component" value="Unassembled WGS sequence"/>
</dbReference>
<dbReference type="GO" id="GO:0051287">
    <property type="term" value="F:NAD binding"/>
    <property type="evidence" value="ECO:0007669"/>
    <property type="project" value="InterPro"/>
</dbReference>
<reference evidence="7 8" key="1">
    <citation type="submission" date="2018-03" db="EMBL/GenBank/DDBJ databases">
        <title>Genomic Encyclopedia of Archaeal and Bacterial Type Strains, Phase II (KMG-II): from individual species to whole genera.</title>
        <authorList>
            <person name="Goeker M."/>
        </authorList>
    </citation>
    <scope>NUCLEOTIDE SEQUENCE [LARGE SCALE GENOMIC DNA]</scope>
    <source>
        <strain evidence="7 8">DSM 45312</strain>
    </source>
</reference>
<feature type="domain" description="D-isomer specific 2-hydroxyacid dehydrogenase catalytic" evidence="5">
    <location>
        <begin position="33"/>
        <end position="313"/>
    </location>
</feature>
<evidence type="ECO:0000256" key="3">
    <source>
        <dbReference type="ARBA" id="ARBA00023027"/>
    </source>
</evidence>
<accession>A0A2P8DTT7</accession>
<dbReference type="RefSeq" id="WP_106580837.1">
    <property type="nucleotide sequence ID" value="NZ_PYGA01000001.1"/>
</dbReference>
<dbReference type="PROSITE" id="PS50861">
    <property type="entry name" value="AA_TRNA_LIGASE_II_GLYAB"/>
    <property type="match status" value="1"/>
</dbReference>
<dbReference type="GO" id="GO:0016616">
    <property type="term" value="F:oxidoreductase activity, acting on the CH-OH group of donors, NAD or NADP as acceptor"/>
    <property type="evidence" value="ECO:0007669"/>
    <property type="project" value="InterPro"/>
</dbReference>
<dbReference type="GO" id="GO:0005737">
    <property type="term" value="C:cytoplasm"/>
    <property type="evidence" value="ECO:0007669"/>
    <property type="project" value="InterPro"/>
</dbReference>
<evidence type="ECO:0000259" key="6">
    <source>
        <dbReference type="Pfam" id="PF02826"/>
    </source>
</evidence>
<comment type="caution">
    <text evidence="7">The sequence shown here is derived from an EMBL/GenBank/DDBJ whole genome shotgun (WGS) entry which is preliminary data.</text>
</comment>
<evidence type="ECO:0000313" key="8">
    <source>
        <dbReference type="Proteomes" id="UP000240542"/>
    </source>
</evidence>
<keyword evidence="8" id="KW-1185">Reference proteome</keyword>
<dbReference type="AlphaFoldDB" id="A0A2P8DTT7"/>
<dbReference type="InterPro" id="IPR006194">
    <property type="entry name" value="Gly-tRNA-synth_heterodimer"/>
</dbReference>
<dbReference type="PROSITE" id="PS00670">
    <property type="entry name" value="D_2_HYDROXYACID_DH_2"/>
    <property type="match status" value="1"/>
</dbReference>
<evidence type="ECO:0000313" key="7">
    <source>
        <dbReference type="EMBL" id="PSL00636.1"/>
    </source>
</evidence>
<dbReference type="GO" id="GO:0006426">
    <property type="term" value="P:glycyl-tRNA aminoacylation"/>
    <property type="evidence" value="ECO:0007669"/>
    <property type="project" value="InterPro"/>
</dbReference>
<dbReference type="Pfam" id="PF00389">
    <property type="entry name" value="2-Hacid_dh"/>
    <property type="match status" value="1"/>
</dbReference>
<dbReference type="InterPro" id="IPR036291">
    <property type="entry name" value="NAD(P)-bd_dom_sf"/>
</dbReference>
<protein>
    <submittedName>
        <fullName evidence="7">D-3-phosphoglycerate dehydrogenase/(S)-sulfolactate dehydrogenase</fullName>
    </submittedName>
</protein>
<comment type="similarity">
    <text evidence="1 4">Belongs to the D-isomer specific 2-hydroxyacid dehydrogenase family.</text>
</comment>
<gene>
    <name evidence="7" type="ORF">CLV63_101110</name>
</gene>
<dbReference type="GO" id="GO:0005524">
    <property type="term" value="F:ATP binding"/>
    <property type="evidence" value="ECO:0007669"/>
    <property type="project" value="InterPro"/>
</dbReference>
<dbReference type="PANTHER" id="PTHR42789:SF1">
    <property type="entry name" value="D-ISOMER SPECIFIC 2-HYDROXYACID DEHYDROGENASE FAMILY PROTEIN (AFU_ORTHOLOGUE AFUA_6G10090)"/>
    <property type="match status" value="1"/>
</dbReference>
<dbReference type="GO" id="GO:0004820">
    <property type="term" value="F:glycine-tRNA ligase activity"/>
    <property type="evidence" value="ECO:0007669"/>
    <property type="project" value="InterPro"/>
</dbReference>
<evidence type="ECO:0000256" key="4">
    <source>
        <dbReference type="RuleBase" id="RU003719"/>
    </source>
</evidence>
<feature type="domain" description="D-isomer specific 2-hydroxyacid dehydrogenase NAD-binding" evidence="6">
    <location>
        <begin position="108"/>
        <end position="282"/>
    </location>
</feature>
<name>A0A2P8DTT7_9ACTN</name>
<sequence>MTTDVTVVEDVWGAAFDTLSARRDIRYLPDAWSDPAALRDAVRGTRALVVRNRTPVTRDLLAAAPDLRVVARAGVGLDNIDLAAAAEHGVVVAAALGANAVSVAEHTLGLALAVARRTVELDGAVRTGAWRRTPGRELAGGVWGTLSAGATARATLRLARGLGMRAIAYDPYLDPADPRLAELGCELHPLDRVLARSDVLSVHLPATPDTRGLLDARRIALMGEHAILVSAGRGEVVDEDALADALAAGRPAGAALDVRSTEPPVPGRLEAMANVVLTPHVAGITTDSQERIAGLLCADIDAVLAGGAARNAVAAATAGGPA</sequence>
<dbReference type="InterPro" id="IPR006140">
    <property type="entry name" value="D-isomer_DH_NAD-bd"/>
</dbReference>